<evidence type="ECO:0000256" key="7">
    <source>
        <dbReference type="HAMAP-Rule" id="MF_00503"/>
    </source>
</evidence>
<dbReference type="GO" id="GO:0019843">
    <property type="term" value="F:rRNA binding"/>
    <property type="evidence" value="ECO:0007669"/>
    <property type="project" value="UniProtKB-UniRule"/>
</dbReference>
<accession>A0A9Q3YLJ4</accession>
<evidence type="ECO:0000256" key="4">
    <source>
        <dbReference type="ARBA" id="ARBA00022980"/>
    </source>
</evidence>
<dbReference type="NCBIfam" id="TIGR00158">
    <property type="entry name" value="L9"/>
    <property type="match status" value="1"/>
</dbReference>
<proteinExistence type="inferred from homology"/>
<dbReference type="GO" id="GO:1990904">
    <property type="term" value="C:ribonucleoprotein complex"/>
    <property type="evidence" value="ECO:0007669"/>
    <property type="project" value="UniProtKB-KW"/>
</dbReference>
<evidence type="ECO:0000313" key="11">
    <source>
        <dbReference type="Proteomes" id="UP001108027"/>
    </source>
</evidence>
<dbReference type="EMBL" id="JAJGNA010000003">
    <property type="protein sequence ID" value="MCC4307847.1"/>
    <property type="molecule type" value="Genomic_DNA"/>
</dbReference>
<keyword evidence="2 7" id="KW-0699">rRNA-binding</keyword>
<comment type="function">
    <text evidence="7">Binds to the 23S rRNA.</text>
</comment>
<dbReference type="InterPro" id="IPR020594">
    <property type="entry name" value="Ribosomal_bL9_bac/chp"/>
</dbReference>
<comment type="caution">
    <text evidence="10">The sequence shown here is derived from an EMBL/GenBank/DDBJ whole genome shotgun (WGS) entry which is preliminary data.</text>
</comment>
<keyword evidence="4 7" id="KW-0689">Ribosomal protein</keyword>
<keyword evidence="3 7" id="KW-0694">RNA-binding</keyword>
<reference evidence="10" key="1">
    <citation type="submission" date="2021-10" db="EMBL/GenBank/DDBJ databases">
        <title>The diversity and Nitrogen Metabolism of Culturable Nitrate-Utilizing Bacteria Within the Oxygen Minimum Zone of the Changjiang (Yangtze River)Estuary.</title>
        <authorList>
            <person name="Zhang D."/>
            <person name="Zheng J."/>
            <person name="Liu S."/>
            <person name="He W."/>
        </authorList>
    </citation>
    <scope>NUCLEOTIDE SEQUENCE</scope>
    <source>
        <strain evidence="10">FXH-223</strain>
    </source>
</reference>
<dbReference type="InterPro" id="IPR020070">
    <property type="entry name" value="Ribosomal_bL9_N"/>
</dbReference>
<evidence type="ECO:0000256" key="3">
    <source>
        <dbReference type="ARBA" id="ARBA00022884"/>
    </source>
</evidence>
<feature type="domain" description="Ribosomal protein L9" evidence="9">
    <location>
        <begin position="13"/>
        <end position="40"/>
    </location>
</feature>
<dbReference type="Gene3D" id="3.40.5.10">
    <property type="entry name" value="Ribosomal protein L9, N-terminal domain"/>
    <property type="match status" value="1"/>
</dbReference>
<sequence>MQVILLETIKNLGDLGSVVDVRPGYGRNFLIPQGKALPATKDNLAEVETRRAELEKQAAEQLSAAEGRAEKLAEASITVAAKSGDEGKLFGSVGTANIADAITEQSGVEVAKAEVKLPYGAIRQTGEYDIDLALHADVTVTIKLVVVPQE</sequence>
<evidence type="ECO:0000256" key="1">
    <source>
        <dbReference type="ARBA" id="ARBA00010605"/>
    </source>
</evidence>
<dbReference type="GO" id="GO:0006412">
    <property type="term" value="P:translation"/>
    <property type="evidence" value="ECO:0007669"/>
    <property type="project" value="UniProtKB-UniRule"/>
</dbReference>
<dbReference type="GO" id="GO:0003735">
    <property type="term" value="F:structural constituent of ribosome"/>
    <property type="evidence" value="ECO:0007669"/>
    <property type="project" value="InterPro"/>
</dbReference>
<dbReference type="Pfam" id="PF01281">
    <property type="entry name" value="Ribosomal_L9_N"/>
    <property type="match status" value="1"/>
</dbReference>
<dbReference type="PROSITE" id="PS00651">
    <property type="entry name" value="RIBOSOMAL_L9"/>
    <property type="match status" value="1"/>
</dbReference>
<dbReference type="HAMAP" id="MF_00503">
    <property type="entry name" value="Ribosomal_bL9"/>
    <property type="match status" value="1"/>
</dbReference>
<protein>
    <recommendedName>
        <fullName evidence="6 7">Large ribosomal subunit protein bL9</fullName>
    </recommendedName>
</protein>
<dbReference type="InterPro" id="IPR020069">
    <property type="entry name" value="Ribosomal_bL9_C"/>
</dbReference>
<evidence type="ECO:0000256" key="2">
    <source>
        <dbReference type="ARBA" id="ARBA00022730"/>
    </source>
</evidence>
<keyword evidence="8" id="KW-0175">Coiled coil</keyword>
<dbReference type="Pfam" id="PF03948">
    <property type="entry name" value="Ribosomal_L9_C"/>
    <property type="match status" value="1"/>
</dbReference>
<dbReference type="PANTHER" id="PTHR21368">
    <property type="entry name" value="50S RIBOSOMAL PROTEIN L9"/>
    <property type="match status" value="1"/>
</dbReference>
<dbReference type="Proteomes" id="UP001108027">
    <property type="component" value="Unassembled WGS sequence"/>
</dbReference>
<evidence type="ECO:0000256" key="6">
    <source>
        <dbReference type="ARBA" id="ARBA00035292"/>
    </source>
</evidence>
<comment type="similarity">
    <text evidence="1 7">Belongs to the bacterial ribosomal protein bL9 family.</text>
</comment>
<dbReference type="Gene3D" id="3.10.430.100">
    <property type="entry name" value="Ribosomal protein L9, C-terminal domain"/>
    <property type="match status" value="1"/>
</dbReference>
<dbReference type="InterPro" id="IPR009027">
    <property type="entry name" value="Ribosomal_bL9/RNase_H1_N"/>
</dbReference>
<dbReference type="InterPro" id="IPR036935">
    <property type="entry name" value="Ribosomal_bL9_N_sf"/>
</dbReference>
<dbReference type="InterPro" id="IPR000244">
    <property type="entry name" value="Ribosomal_bL9"/>
</dbReference>
<dbReference type="GO" id="GO:0005840">
    <property type="term" value="C:ribosome"/>
    <property type="evidence" value="ECO:0007669"/>
    <property type="project" value="UniProtKB-KW"/>
</dbReference>
<name>A0A9Q3YLJ4_9GAMM</name>
<dbReference type="SUPFAM" id="SSF55658">
    <property type="entry name" value="L9 N-domain-like"/>
    <property type="match status" value="1"/>
</dbReference>
<keyword evidence="5 7" id="KW-0687">Ribonucleoprotein</keyword>
<dbReference type="RefSeq" id="WP_138772676.1">
    <property type="nucleotide sequence ID" value="NZ_ARXL01000004.1"/>
</dbReference>
<gene>
    <name evidence="7 10" type="primary">rplI</name>
    <name evidence="10" type="ORF">LL252_04610</name>
</gene>
<evidence type="ECO:0000259" key="9">
    <source>
        <dbReference type="PROSITE" id="PS00651"/>
    </source>
</evidence>
<evidence type="ECO:0000256" key="8">
    <source>
        <dbReference type="SAM" id="Coils"/>
    </source>
</evidence>
<dbReference type="InterPro" id="IPR036791">
    <property type="entry name" value="Ribosomal_bL9_C_sf"/>
</dbReference>
<evidence type="ECO:0000313" key="10">
    <source>
        <dbReference type="EMBL" id="MCC4307847.1"/>
    </source>
</evidence>
<dbReference type="AlphaFoldDB" id="A0A9Q3YLJ4"/>
<keyword evidence="11" id="KW-1185">Reference proteome</keyword>
<evidence type="ECO:0000256" key="5">
    <source>
        <dbReference type="ARBA" id="ARBA00023274"/>
    </source>
</evidence>
<dbReference type="SUPFAM" id="SSF55653">
    <property type="entry name" value="Ribosomal protein L9 C-domain"/>
    <property type="match status" value="1"/>
</dbReference>
<feature type="coiled-coil region" evidence="8">
    <location>
        <begin position="37"/>
        <end position="75"/>
    </location>
</feature>
<organism evidence="10 11">
    <name type="scientific">Alloalcanivorax marinus</name>
    <dbReference type="NCBI Taxonomy" id="1177169"/>
    <lineage>
        <taxon>Bacteria</taxon>
        <taxon>Pseudomonadati</taxon>
        <taxon>Pseudomonadota</taxon>
        <taxon>Gammaproteobacteria</taxon>
        <taxon>Oceanospirillales</taxon>
        <taxon>Alcanivoracaceae</taxon>
        <taxon>Alloalcanivorax</taxon>
    </lineage>
</organism>